<name>A0A1X6MPP1_9APHY</name>
<reference evidence="2 3" key="1">
    <citation type="submission" date="2017-04" db="EMBL/GenBank/DDBJ databases">
        <title>Genome Sequence of the Model Brown-Rot Fungus Postia placenta SB12.</title>
        <authorList>
            <consortium name="DOE Joint Genome Institute"/>
            <person name="Gaskell J."/>
            <person name="Kersten P."/>
            <person name="Larrondo L.F."/>
            <person name="Canessa P."/>
            <person name="Martinez D."/>
            <person name="Hibbett D."/>
            <person name="Schmoll M."/>
            <person name="Kubicek C.P."/>
            <person name="Martinez A.T."/>
            <person name="Yadav J."/>
            <person name="Master E."/>
            <person name="Magnuson J.K."/>
            <person name="James T."/>
            <person name="Yaver D."/>
            <person name="Berka R."/>
            <person name="Labutti K."/>
            <person name="Lipzen A."/>
            <person name="Aerts A."/>
            <person name="Barry K."/>
            <person name="Henrissat B."/>
            <person name="Blanchette R."/>
            <person name="Grigoriev I."/>
            <person name="Cullen D."/>
        </authorList>
    </citation>
    <scope>NUCLEOTIDE SEQUENCE [LARGE SCALE GENOMIC DNA]</scope>
    <source>
        <strain evidence="2 3">MAD-698-R-SB12</strain>
    </source>
</reference>
<evidence type="ECO:0000259" key="1">
    <source>
        <dbReference type="Pfam" id="PF12697"/>
    </source>
</evidence>
<gene>
    <name evidence="2" type="ORF">POSPLADRAFT_1049428</name>
</gene>
<dbReference type="PANTHER" id="PTHR43194:SF2">
    <property type="entry name" value="PEROXISOMAL MEMBRANE PROTEIN LPX1"/>
    <property type="match status" value="1"/>
</dbReference>
<dbReference type="InterPro" id="IPR000073">
    <property type="entry name" value="AB_hydrolase_1"/>
</dbReference>
<evidence type="ECO:0000313" key="3">
    <source>
        <dbReference type="Proteomes" id="UP000194127"/>
    </source>
</evidence>
<dbReference type="AlphaFoldDB" id="A0A1X6MPP1"/>
<dbReference type="Pfam" id="PF12697">
    <property type="entry name" value="Abhydrolase_6"/>
    <property type="match status" value="1"/>
</dbReference>
<dbReference type="PANTHER" id="PTHR43194">
    <property type="entry name" value="HYDROLASE ALPHA/BETA FOLD FAMILY"/>
    <property type="match status" value="1"/>
</dbReference>
<dbReference type="RefSeq" id="XP_024334970.1">
    <property type="nucleotide sequence ID" value="XM_024479745.1"/>
</dbReference>
<dbReference type="Proteomes" id="UP000194127">
    <property type="component" value="Unassembled WGS sequence"/>
</dbReference>
<organism evidence="2 3">
    <name type="scientific">Postia placenta MAD-698-R-SB12</name>
    <dbReference type="NCBI Taxonomy" id="670580"/>
    <lineage>
        <taxon>Eukaryota</taxon>
        <taxon>Fungi</taxon>
        <taxon>Dikarya</taxon>
        <taxon>Basidiomycota</taxon>
        <taxon>Agaricomycotina</taxon>
        <taxon>Agaricomycetes</taxon>
        <taxon>Polyporales</taxon>
        <taxon>Adustoporiaceae</taxon>
        <taxon>Rhodonia</taxon>
    </lineage>
</organism>
<sequence length="346" mass="38752">MLSSASYVCDPRPDYPLVITAKRYWISELSSDDPSALTLVLAHGTGYHKEQWEPTIECLYEYIGNDASQTVKVKDVWSIDAPNHGDAAVLNEATLRWGYDIFDWAEYSRAIHIFLAGLGTGVDVDFSKRNLVGIGHSMGAVAHILCNTFYPKMPFKSFILVEPMCFPQEPAGMTRDFGVFLTNSALKRRDIFPSREDALAWLKSRAGFKVWDERVLQAFVDHGMRDLPTAEYPDKKDGVTLKCTRAMEAACYVQHTNTGRVRGYNYLPYLCSTYPVHFLYGAVDDYIPAAVKEHTLSYGTQGKHASVKQVPNAGHVVVQTHPCELASAIWATLSSDPVPQWEKCKL</sequence>
<dbReference type="SUPFAM" id="SSF53474">
    <property type="entry name" value="alpha/beta-Hydrolases"/>
    <property type="match status" value="1"/>
</dbReference>
<dbReference type="InterPro" id="IPR050228">
    <property type="entry name" value="Carboxylesterase_BioH"/>
</dbReference>
<dbReference type="STRING" id="670580.A0A1X6MPP1"/>
<dbReference type="Gene3D" id="3.40.50.1820">
    <property type="entry name" value="alpha/beta hydrolase"/>
    <property type="match status" value="1"/>
</dbReference>
<dbReference type="GeneID" id="36324695"/>
<protein>
    <recommendedName>
        <fullName evidence="1">AB hydrolase-1 domain-containing protein</fullName>
    </recommendedName>
</protein>
<evidence type="ECO:0000313" key="2">
    <source>
        <dbReference type="EMBL" id="OSX58176.1"/>
    </source>
</evidence>
<dbReference type="InterPro" id="IPR029058">
    <property type="entry name" value="AB_hydrolase_fold"/>
</dbReference>
<proteinExistence type="predicted"/>
<keyword evidence="3" id="KW-1185">Reference proteome</keyword>
<accession>A0A1X6MPP1</accession>
<dbReference type="OrthoDB" id="94039at2759"/>
<feature type="domain" description="AB hydrolase-1" evidence="1">
    <location>
        <begin position="39"/>
        <end position="327"/>
    </location>
</feature>
<dbReference type="EMBL" id="KZ110605">
    <property type="protein sequence ID" value="OSX58176.1"/>
    <property type="molecule type" value="Genomic_DNA"/>
</dbReference>